<accession>A0AAE1S7J7</accession>
<protein>
    <submittedName>
        <fullName evidence="1">Uncharacterized protein</fullName>
    </submittedName>
</protein>
<gene>
    <name evidence="1" type="ORF">RND71_016114</name>
</gene>
<reference evidence="1" key="1">
    <citation type="submission" date="2023-12" db="EMBL/GenBank/DDBJ databases">
        <title>Genome assembly of Anisodus tanguticus.</title>
        <authorList>
            <person name="Wang Y.-J."/>
        </authorList>
    </citation>
    <scope>NUCLEOTIDE SEQUENCE</scope>
    <source>
        <strain evidence="1">KB-2021</strain>
        <tissue evidence="1">Leaf</tissue>
    </source>
</reference>
<evidence type="ECO:0000313" key="2">
    <source>
        <dbReference type="Proteomes" id="UP001291623"/>
    </source>
</evidence>
<evidence type="ECO:0000313" key="1">
    <source>
        <dbReference type="EMBL" id="KAK4364756.1"/>
    </source>
</evidence>
<organism evidence="1 2">
    <name type="scientific">Anisodus tanguticus</name>
    <dbReference type="NCBI Taxonomy" id="243964"/>
    <lineage>
        <taxon>Eukaryota</taxon>
        <taxon>Viridiplantae</taxon>
        <taxon>Streptophyta</taxon>
        <taxon>Embryophyta</taxon>
        <taxon>Tracheophyta</taxon>
        <taxon>Spermatophyta</taxon>
        <taxon>Magnoliopsida</taxon>
        <taxon>eudicotyledons</taxon>
        <taxon>Gunneridae</taxon>
        <taxon>Pentapetalae</taxon>
        <taxon>asterids</taxon>
        <taxon>lamiids</taxon>
        <taxon>Solanales</taxon>
        <taxon>Solanaceae</taxon>
        <taxon>Solanoideae</taxon>
        <taxon>Hyoscyameae</taxon>
        <taxon>Anisodus</taxon>
    </lineage>
</organism>
<name>A0AAE1S7J7_9SOLA</name>
<dbReference type="EMBL" id="JAVYJV010000008">
    <property type="protein sequence ID" value="KAK4364756.1"/>
    <property type="molecule type" value="Genomic_DNA"/>
</dbReference>
<comment type="caution">
    <text evidence="1">The sequence shown here is derived from an EMBL/GenBank/DDBJ whole genome shotgun (WGS) entry which is preliminary data.</text>
</comment>
<keyword evidence="2" id="KW-1185">Reference proteome</keyword>
<sequence length="90" mass="9579">MELATTALSNFDADLLDFNTSFTFLKKKGGGGYKDGQVGDSSILVLAEDVMVPVSVVYNAISILKKEGVAKLDPVIVTQASTQSKFSLMC</sequence>
<dbReference type="Proteomes" id="UP001291623">
    <property type="component" value="Unassembled WGS sequence"/>
</dbReference>
<dbReference type="AlphaFoldDB" id="A0AAE1S7J7"/>
<proteinExistence type="predicted"/>